<sequence length="2156" mass="242972">MATSIASQLQALKSVVKADTEPLKKPFTRPSILFNLKDAADIDVDAIFGLALSGLEALISKEERFRNYKNDLFSHKSRELDRELMGIEENNRINATISSYLRLLSGYFELLAARRTLEYLIRRYKIHVYNTEELILCALPYHDTHEFVRVVQLINTGNSRWKFLDGVKASGAPPPRKVIVQQCIRDLGVLEVICNYATPSKKIQPMRTVTSFCTAVVIEVLGSMSTVSSDVVKRILPYVVSGLQPHARGKLEQKAGALMIVGLLAQKVALAPNLVRSLIRSVVDVAQEDAKQSNDPQWFRMSLMALISLVQLQHVELIPRKIMDVLMEIRDISEVLGGLTEEFKIDKFLTVFLDSLLEYSSADQNYHRTLMSIIETVPLKFYVDSLVSKLLKICMRISKNRDQSYASESVGSQPKEILVSLYKKYPVDLRRAVQKILQDTEVQSGNEKSSHELLSKILDGEGNFSLQLPGSKFWFALEHPKAEVRRSALMGLDVVGIMKDKAIDLKTFEIFQDAIVRRLQDDDLTVIQAVLNVQGLNQMISPSVLLDRIQCVLDRCIQILFSGASNKTCIAGDVAVSCLQLAITSFKDQDEYIKTLATMIFPLVLILPKTQRVNLKALELAKEVKWPFYGNLISLSTSEKKLGFECISSTNLENISKLAEDFRMHHEELMPWLLECSNRLQLSKILFFLILLQSFVVPKLEFVQFSVLYDAMSPILQREWEMLESAGNVSYAEESNLRMPDGDCRIFIERLFDNSFNRLNSEVLICIFWRLVEAFIMTAPDNGKPEMWLCKLQNLYIFFASQSSQLFKKHLHYLVTKCKSSLSEFLSKMFSEEGVSSRVQAESLHSFVHLCSQSDENLAIQLLAEFPSVLVPLASKDQDVRMAAISCIEGLFTMWSRVNLSRPKNGNTAVWIHFLGDFLGLMVQQKRLILSDQNVLPSIIKSLLSSSTDSLLVQQSIGKRFDPSTKDDLLVFLLGSAQRLSAYAKLKILSLLKGLGIKVTEVTGVKSLMYDLLERRHQYHILHNKSSQKLSKTDVEILCLLLEICTMPTPSVDRHRFDDLILVKALEINGSTYEDPAVVEPCITLLKNLRSSVYGSLKAETQEILVKYLVILFRNGNAEVQSCSREALLQINISNLVVSKLLDSVVDSINGSGGSALGKKKKKWVTHQISDVFQQGENAVSFLCSLLDVLILKKNIESRSSLIGSLIKLLHLIFMNNEWVHGTEDEANKYLEASTGVSQTVSSTRVYIQQTLLLILEDIASSAINNCPEQDDFANMFDLELLVKCARLASDAVTRNHALSLFSAVAKVIPDKVLDHILDILNVIGESAVIQWDSHSQRVFEDLISAVVPFWLSQTGDMEKLLQIFVDVLPQVSQHQRLSIIVYLLRNLGESRSFGSFLFLLFHSLVSREGLLCFDDGEPTMDALTSIINTRWQYLFARQLSAQYSCMIWLSSLVSLLQRIGMGPWDEKHYMQLIVAVQFVLEKLQDPEIFFMLDSGEDIYSIQITLGALMEQIVYLLNPVNARKKHIVVSSVIKNGIKEKSRIVLKTIAKGLVPVSYFKVIIQLLRHADENVRKKALGLLSQTVKESGTLNKIQERRQSRRSLRNSWLHFDETDQKSFDEMCIEILKLVDDSDGDSGGASLKLAAVSTLEVLAQRYPSDNPIFGMCLKSVCKNICSNNSAVSSSCLRATSALIHVLGPRALSELPRIMECMFNRSRDISLSIAEETKSYDVNFSMVLRNLKDSVFLSVLVTLEAVVDKLGGFLNPYLGNILELLVLHPWYTSAADVKLKLRAEVVRKLVTDKIPVRLLLPPLLRIYADAIISGGSSVSVVFEMLGNMVNTMDRSAVTAYHVQIFDLGLLALDLRCQHPDSIKDIHVVEEKVINSIVCLTMKLTETMFKPLFVKSIEWSGSYMEESKGSKTIDRAIAFYSLVNKLAESHRSLFVPYFKYLLDGCVHHLSEDTQVTLTRKKKKVKIQVAADEKNDSGNEFSVGLWHLRALILLSLHKCFLYDTGSLKFLDSSNFQVLLKPIVSQLAKDPPSSLEQHPDVPSMKEVDDLLVSCVGQMAVAAGSDLLWKPLNHEVLMQTRSEKVRSRILGLRIVKYLVENLKEEYLVLLPETIPFLGELLEDVELPVKTLAQEILKEMEFMSGESLRQYL</sequence>
<gene>
    <name evidence="8" type="ORF">ACH5RR_019533</name>
</gene>
<organism evidence="8 9">
    <name type="scientific">Cinchona calisaya</name>
    <dbReference type="NCBI Taxonomy" id="153742"/>
    <lineage>
        <taxon>Eukaryota</taxon>
        <taxon>Viridiplantae</taxon>
        <taxon>Streptophyta</taxon>
        <taxon>Embryophyta</taxon>
        <taxon>Tracheophyta</taxon>
        <taxon>Spermatophyta</taxon>
        <taxon>Magnoliopsida</taxon>
        <taxon>eudicotyledons</taxon>
        <taxon>Gunneridae</taxon>
        <taxon>Pentapetalae</taxon>
        <taxon>asterids</taxon>
        <taxon>lamiids</taxon>
        <taxon>Gentianales</taxon>
        <taxon>Rubiaceae</taxon>
        <taxon>Cinchonoideae</taxon>
        <taxon>Cinchoneae</taxon>
        <taxon>Cinchona</taxon>
    </lineage>
</organism>
<keyword evidence="9" id="KW-1185">Reference proteome</keyword>
<reference evidence="8 9" key="1">
    <citation type="submission" date="2024-11" db="EMBL/GenBank/DDBJ databases">
        <title>A near-complete genome assembly of Cinchona calisaya.</title>
        <authorList>
            <person name="Lian D.C."/>
            <person name="Zhao X.W."/>
            <person name="Wei L."/>
        </authorList>
    </citation>
    <scope>NUCLEOTIDE SEQUENCE [LARGE SCALE GENOMIC DNA]</scope>
    <source>
        <tissue evidence="8">Nenye</tissue>
    </source>
</reference>
<evidence type="ECO:0000313" key="8">
    <source>
        <dbReference type="EMBL" id="KAL3521384.1"/>
    </source>
</evidence>
<proteinExistence type="inferred from homology"/>
<dbReference type="Pfam" id="PF23243">
    <property type="entry name" value="HEAT_HEATR1"/>
    <property type="match status" value="1"/>
</dbReference>
<dbReference type="SUPFAM" id="SSF48371">
    <property type="entry name" value="ARM repeat"/>
    <property type="match status" value="2"/>
</dbReference>
<dbReference type="InterPro" id="IPR056384">
    <property type="entry name" value="ARM_At3g06530"/>
</dbReference>
<name>A0ABD2ZPM8_9GENT</name>
<dbReference type="InterPro" id="IPR022125">
    <property type="entry name" value="U3snoRNP10_N"/>
</dbReference>
<dbReference type="InterPro" id="IPR040191">
    <property type="entry name" value="UTP10"/>
</dbReference>
<keyword evidence="6" id="KW-0687">Ribonucleoprotein</keyword>
<evidence type="ECO:0000256" key="6">
    <source>
        <dbReference type="ARBA" id="ARBA00023274"/>
    </source>
</evidence>
<dbReference type="GO" id="GO:1990904">
    <property type="term" value="C:ribonucleoprotein complex"/>
    <property type="evidence" value="ECO:0007669"/>
    <property type="project" value="UniProtKB-KW"/>
</dbReference>
<dbReference type="InterPro" id="IPR016024">
    <property type="entry name" value="ARM-type_fold"/>
</dbReference>
<dbReference type="SMART" id="SM01036">
    <property type="entry name" value="BP28CT"/>
    <property type="match status" value="1"/>
</dbReference>
<comment type="subcellular location">
    <subcellularLocation>
        <location evidence="1">Nucleus</location>
        <location evidence="1">Nucleolus</location>
    </subcellularLocation>
</comment>
<dbReference type="PANTHER" id="PTHR13457">
    <property type="entry name" value="BAP28"/>
    <property type="match status" value="1"/>
</dbReference>
<feature type="domain" description="BP28 C-terminal" evidence="7">
    <location>
        <begin position="1843"/>
        <end position="2014"/>
    </location>
</feature>
<evidence type="ECO:0000256" key="3">
    <source>
        <dbReference type="ARBA" id="ARBA00022517"/>
    </source>
</evidence>
<dbReference type="PANTHER" id="PTHR13457:SF1">
    <property type="entry name" value="HEAT REPEAT-CONTAINING PROTEIN 1"/>
    <property type="match status" value="1"/>
</dbReference>
<accession>A0ABD2ZPM8</accession>
<evidence type="ECO:0000313" key="9">
    <source>
        <dbReference type="Proteomes" id="UP001630127"/>
    </source>
</evidence>
<evidence type="ECO:0000256" key="2">
    <source>
        <dbReference type="ARBA" id="ARBA00010559"/>
    </source>
</evidence>
<evidence type="ECO:0000259" key="7">
    <source>
        <dbReference type="SMART" id="SM01036"/>
    </source>
</evidence>
<protein>
    <recommendedName>
        <fullName evidence="7">BP28 C-terminal domain-containing protein</fullName>
    </recommendedName>
</protein>
<comment type="similarity">
    <text evidence="2">Belongs to the HEATR1/UTP10 family.</text>
</comment>
<evidence type="ECO:0000256" key="5">
    <source>
        <dbReference type="ARBA" id="ARBA00023242"/>
    </source>
</evidence>
<comment type="caution">
    <text evidence="8">The sequence shown here is derived from an EMBL/GenBank/DDBJ whole genome shotgun (WGS) entry which is preliminary data.</text>
</comment>
<dbReference type="InterPro" id="IPR012954">
    <property type="entry name" value="BP28_C_dom"/>
</dbReference>
<dbReference type="Pfam" id="PF08146">
    <property type="entry name" value="BP28CT"/>
    <property type="match status" value="1"/>
</dbReference>
<dbReference type="Pfam" id="PF12397">
    <property type="entry name" value="U3snoRNP10"/>
    <property type="match status" value="1"/>
</dbReference>
<dbReference type="InterPro" id="IPR056473">
    <property type="entry name" value="HEAT_Utp10/HEAT1"/>
</dbReference>
<keyword evidence="5" id="KW-0539">Nucleus</keyword>
<dbReference type="EMBL" id="JBJUIK010000008">
    <property type="protein sequence ID" value="KAL3521384.1"/>
    <property type="molecule type" value="Genomic_DNA"/>
</dbReference>
<dbReference type="Pfam" id="PF24477">
    <property type="entry name" value="ARM_At3g06530"/>
    <property type="match status" value="1"/>
</dbReference>
<dbReference type="GO" id="GO:0006364">
    <property type="term" value="P:rRNA processing"/>
    <property type="evidence" value="ECO:0007669"/>
    <property type="project" value="UniProtKB-KW"/>
</dbReference>
<dbReference type="Proteomes" id="UP001630127">
    <property type="component" value="Unassembled WGS sequence"/>
</dbReference>
<dbReference type="Gene3D" id="1.25.10.10">
    <property type="entry name" value="Leucine-rich Repeat Variant"/>
    <property type="match status" value="1"/>
</dbReference>
<keyword evidence="3" id="KW-0690">Ribosome biogenesis</keyword>
<dbReference type="GO" id="GO:0005730">
    <property type="term" value="C:nucleolus"/>
    <property type="evidence" value="ECO:0007669"/>
    <property type="project" value="UniProtKB-SubCell"/>
</dbReference>
<dbReference type="InterPro" id="IPR011989">
    <property type="entry name" value="ARM-like"/>
</dbReference>
<keyword evidence="4" id="KW-0698">rRNA processing</keyword>
<evidence type="ECO:0000256" key="4">
    <source>
        <dbReference type="ARBA" id="ARBA00022552"/>
    </source>
</evidence>
<evidence type="ECO:0000256" key="1">
    <source>
        <dbReference type="ARBA" id="ARBA00004604"/>
    </source>
</evidence>